<comment type="caution">
    <text evidence="1">The sequence shown here is derived from an EMBL/GenBank/DDBJ whole genome shotgun (WGS) entry which is preliminary data.</text>
</comment>
<keyword evidence="2" id="KW-1185">Reference proteome</keyword>
<dbReference type="SUPFAM" id="SSF52833">
    <property type="entry name" value="Thioredoxin-like"/>
    <property type="match status" value="1"/>
</dbReference>
<reference evidence="1 2" key="1">
    <citation type="submission" date="2018-03" db="EMBL/GenBank/DDBJ databases">
        <title>Genomic Encyclopedia of Archaeal and Bacterial Type Strains, Phase II (KMG-II): from individual species to whole genera.</title>
        <authorList>
            <person name="Goeker M."/>
        </authorList>
    </citation>
    <scope>NUCLEOTIDE SEQUENCE [LARGE SCALE GENOMIC DNA]</scope>
    <source>
        <strain evidence="1 2">DSM 28354</strain>
    </source>
</reference>
<protein>
    <submittedName>
        <fullName evidence="1">F plasmid transfer operon protein TraF</fullName>
    </submittedName>
</protein>
<sequence length="91" mass="9956">MLHPNPSVSPNSDSAVLLVFHAPTATDETQHQQAQLTDRLQRSPGLTTRIIHIDASQHPAVVLSFGVTHFPTLILVQRGVELVRHEGTYSA</sequence>
<dbReference type="Proteomes" id="UP000238375">
    <property type="component" value="Unassembled WGS sequence"/>
</dbReference>
<dbReference type="RefSeq" id="WP_146141329.1">
    <property type="nucleotide sequence ID" value="NZ_PVTE01000001.1"/>
</dbReference>
<dbReference type="InterPro" id="IPR036249">
    <property type="entry name" value="Thioredoxin-like_sf"/>
</dbReference>
<accession>A0A2T0TMZ4</accession>
<dbReference type="AlphaFoldDB" id="A0A2T0TMZ4"/>
<dbReference type="InterPro" id="IPR039555">
    <property type="entry name" value="TraF/TrbB"/>
</dbReference>
<organism evidence="1 2">
    <name type="scientific">Spirosoma oryzae</name>
    <dbReference type="NCBI Taxonomy" id="1469603"/>
    <lineage>
        <taxon>Bacteria</taxon>
        <taxon>Pseudomonadati</taxon>
        <taxon>Bacteroidota</taxon>
        <taxon>Cytophagia</taxon>
        <taxon>Cytophagales</taxon>
        <taxon>Cytophagaceae</taxon>
        <taxon>Spirosoma</taxon>
    </lineage>
</organism>
<dbReference type="OrthoDB" id="964174at2"/>
<dbReference type="Pfam" id="PF13728">
    <property type="entry name" value="TraF"/>
    <property type="match status" value="1"/>
</dbReference>
<proteinExistence type="predicted"/>
<gene>
    <name evidence="1" type="ORF">CLV58_101147</name>
</gene>
<dbReference type="Gene3D" id="3.40.30.10">
    <property type="entry name" value="Glutaredoxin"/>
    <property type="match status" value="1"/>
</dbReference>
<evidence type="ECO:0000313" key="2">
    <source>
        <dbReference type="Proteomes" id="UP000238375"/>
    </source>
</evidence>
<dbReference type="EMBL" id="PVTE01000001">
    <property type="protein sequence ID" value="PRY47082.1"/>
    <property type="molecule type" value="Genomic_DNA"/>
</dbReference>
<name>A0A2T0TMZ4_9BACT</name>
<evidence type="ECO:0000313" key="1">
    <source>
        <dbReference type="EMBL" id="PRY47082.1"/>
    </source>
</evidence>